<dbReference type="PATRIC" id="fig|246196.19.peg.640"/>
<evidence type="ECO:0000256" key="2">
    <source>
        <dbReference type="SAM" id="Phobius"/>
    </source>
</evidence>
<accession>A0QQ66</accession>
<dbReference type="EMBL" id="CP000480">
    <property type="protein sequence ID" value="ABK70249.1"/>
    <property type="molecule type" value="Genomic_DNA"/>
</dbReference>
<feature type="domain" description="Cupin type-2" evidence="3">
    <location>
        <begin position="106"/>
        <end position="173"/>
    </location>
</feature>
<name>A0QQ66_MYCS2</name>
<keyword evidence="2" id="KW-0472">Membrane</keyword>
<organism evidence="4 5">
    <name type="scientific">Mycolicibacterium smegmatis (strain ATCC 700084 / mc(2)155)</name>
    <name type="common">Mycobacterium smegmatis</name>
    <dbReference type="NCBI Taxonomy" id="246196"/>
    <lineage>
        <taxon>Bacteria</taxon>
        <taxon>Bacillati</taxon>
        <taxon>Actinomycetota</taxon>
        <taxon>Actinomycetes</taxon>
        <taxon>Mycobacteriales</taxon>
        <taxon>Mycobacteriaceae</taxon>
        <taxon>Mycolicibacterium</taxon>
    </lineage>
</organism>
<dbReference type="Proteomes" id="UP000000757">
    <property type="component" value="Chromosome"/>
</dbReference>
<keyword evidence="2" id="KW-1133">Transmembrane helix</keyword>
<feature type="transmembrane region" description="Helical" evidence="2">
    <location>
        <begin position="47"/>
        <end position="67"/>
    </location>
</feature>
<dbReference type="SUPFAM" id="SSF51182">
    <property type="entry name" value="RmlC-like cupins"/>
    <property type="match status" value="1"/>
</dbReference>
<keyword evidence="2" id="KW-0812">Transmembrane</keyword>
<evidence type="ECO:0000313" key="5">
    <source>
        <dbReference type="Proteomes" id="UP000000757"/>
    </source>
</evidence>
<dbReference type="eggNOG" id="COG1917">
    <property type="taxonomic scope" value="Bacteria"/>
</dbReference>
<dbReference type="InterPro" id="IPR013096">
    <property type="entry name" value="Cupin_2"/>
</dbReference>
<dbReference type="PaxDb" id="246196-MSMEI_0628"/>
<dbReference type="OrthoDB" id="129561at2"/>
<dbReference type="InterPro" id="IPR014710">
    <property type="entry name" value="RmlC-like_jellyroll"/>
</dbReference>
<dbReference type="InterPro" id="IPR011051">
    <property type="entry name" value="RmlC_Cupin_sf"/>
</dbReference>
<gene>
    <name evidence="4" type="ordered locus">MSMEG_0644</name>
</gene>
<sequence>MRNICRPGPLPGPRRSPQPAALRPSAELYGFRQDLDARRSHMKPTHLVAASVISVVMSGFFAAPAVATPAEGDVERTDLAEGTTTTPIWIVTAGQPTTLTVQSLLLQPGAGSGWHAHPGPEHSVVNSGSVVLRTAPGCAPVTYGTGQSVFIPAGVPHEVSNQGSEEAEVVVTYTLPANVPARDDAPAMCP</sequence>
<dbReference type="Gene3D" id="2.60.120.10">
    <property type="entry name" value="Jelly Rolls"/>
    <property type="match status" value="1"/>
</dbReference>
<dbReference type="STRING" id="246196.MSMEG_0644"/>
<evidence type="ECO:0000313" key="4">
    <source>
        <dbReference type="EMBL" id="ABK70249.1"/>
    </source>
</evidence>
<dbReference type="AlphaFoldDB" id="A0QQ66"/>
<proteinExistence type="predicted"/>
<dbReference type="Pfam" id="PF07883">
    <property type="entry name" value="Cupin_2"/>
    <property type="match status" value="1"/>
</dbReference>
<feature type="region of interest" description="Disordered" evidence="1">
    <location>
        <begin position="1"/>
        <end position="21"/>
    </location>
</feature>
<evidence type="ECO:0000256" key="1">
    <source>
        <dbReference type="SAM" id="MobiDB-lite"/>
    </source>
</evidence>
<evidence type="ECO:0000259" key="3">
    <source>
        <dbReference type="Pfam" id="PF07883"/>
    </source>
</evidence>
<keyword evidence="5" id="KW-1185">Reference proteome</keyword>
<dbReference type="KEGG" id="msm:MSMEG_0644"/>
<protein>
    <submittedName>
        <fullName evidence="4">Cupin domain protein</fullName>
    </submittedName>
</protein>
<reference evidence="4 5" key="1">
    <citation type="submission" date="2006-10" db="EMBL/GenBank/DDBJ databases">
        <authorList>
            <person name="Fleischmann R.D."/>
            <person name="Dodson R.J."/>
            <person name="Haft D.H."/>
            <person name="Merkel J.S."/>
            <person name="Nelson W.C."/>
            <person name="Fraser C.M."/>
        </authorList>
    </citation>
    <scope>NUCLEOTIDE SEQUENCE [LARGE SCALE GENOMIC DNA]</scope>
    <source>
        <strain evidence="5">ATCC 700084 / mc(2)155</strain>
    </source>
</reference>